<dbReference type="Pfam" id="PF07963">
    <property type="entry name" value="N_methyl"/>
    <property type="match status" value="1"/>
</dbReference>
<comment type="caution">
    <text evidence="2">The sequence shown here is derived from an EMBL/GenBank/DDBJ whole genome shotgun (WGS) entry which is preliminary data.</text>
</comment>
<dbReference type="PROSITE" id="PS00409">
    <property type="entry name" value="PROKAR_NTER_METHYL"/>
    <property type="match status" value="1"/>
</dbReference>
<accession>A0ABT8CIU0</accession>
<protein>
    <submittedName>
        <fullName evidence="2">Prepilin-type N-terminal cleavage/methylation domain-containing protein</fullName>
    </submittedName>
</protein>
<keyword evidence="3" id="KW-1185">Reference proteome</keyword>
<sequence length="168" mass="18126">MDSSPKSRGFTLIELIIVIIILSIISIFAASRFVGTSSFSIFTAQEQAISVIRQIQVNRMQSNVSGANNSFRLAINRDCLGSVTACRLDLSNSAQKKQADARSDYVREADISFSPTNTIIDFDLLGNPSTSSTPSGSTEVNITIHSNSSNYSSQVCINSQGYVREGAC</sequence>
<dbReference type="InterPro" id="IPR045584">
    <property type="entry name" value="Pilin-like"/>
</dbReference>
<keyword evidence="1" id="KW-0472">Membrane</keyword>
<evidence type="ECO:0000256" key="1">
    <source>
        <dbReference type="SAM" id="Phobius"/>
    </source>
</evidence>
<dbReference type="EMBL" id="JAUFQY010000001">
    <property type="protein sequence ID" value="MDN3700361.1"/>
    <property type="molecule type" value="Genomic_DNA"/>
</dbReference>
<name>A0ABT8CIU0_9VIBR</name>
<evidence type="ECO:0000313" key="3">
    <source>
        <dbReference type="Proteomes" id="UP001223712"/>
    </source>
</evidence>
<keyword evidence="1" id="KW-0812">Transmembrane</keyword>
<dbReference type="InterPro" id="IPR012902">
    <property type="entry name" value="N_methyl_site"/>
</dbReference>
<gene>
    <name evidence="2" type="ORF">QWY96_04580</name>
</gene>
<evidence type="ECO:0000313" key="2">
    <source>
        <dbReference type="EMBL" id="MDN3700361.1"/>
    </source>
</evidence>
<dbReference type="NCBIfam" id="TIGR02532">
    <property type="entry name" value="IV_pilin_GFxxxE"/>
    <property type="match status" value="1"/>
</dbReference>
<reference evidence="3" key="1">
    <citation type="journal article" date="2019" name="Int. J. Syst. Evol. Microbiol.">
        <title>The Global Catalogue of Microorganisms (GCM) 10K type strain sequencing project: providing services to taxonomists for standard genome sequencing and annotation.</title>
        <authorList>
            <consortium name="The Broad Institute Genomics Platform"/>
            <consortium name="The Broad Institute Genome Sequencing Center for Infectious Disease"/>
            <person name="Wu L."/>
            <person name="Ma J."/>
        </authorList>
    </citation>
    <scope>NUCLEOTIDE SEQUENCE [LARGE SCALE GENOMIC DNA]</scope>
    <source>
        <strain evidence="3">CECT 7226</strain>
    </source>
</reference>
<dbReference type="SUPFAM" id="SSF54523">
    <property type="entry name" value="Pili subunits"/>
    <property type="match status" value="1"/>
</dbReference>
<feature type="transmembrane region" description="Helical" evidence="1">
    <location>
        <begin position="12"/>
        <end position="34"/>
    </location>
</feature>
<proteinExistence type="predicted"/>
<dbReference type="RefSeq" id="WP_261838752.1">
    <property type="nucleotide sequence ID" value="NZ_AP025458.1"/>
</dbReference>
<organism evidence="2 3">
    <name type="scientific">Vibrio artabrorum</name>
    <dbReference type="NCBI Taxonomy" id="446374"/>
    <lineage>
        <taxon>Bacteria</taxon>
        <taxon>Pseudomonadati</taxon>
        <taxon>Pseudomonadota</taxon>
        <taxon>Gammaproteobacteria</taxon>
        <taxon>Vibrionales</taxon>
        <taxon>Vibrionaceae</taxon>
        <taxon>Vibrio</taxon>
    </lineage>
</organism>
<dbReference type="Gene3D" id="3.30.700.10">
    <property type="entry name" value="Glycoprotein, Type 4 Pilin"/>
    <property type="match status" value="1"/>
</dbReference>
<dbReference type="Proteomes" id="UP001223712">
    <property type="component" value="Unassembled WGS sequence"/>
</dbReference>
<keyword evidence="1" id="KW-1133">Transmembrane helix</keyword>